<dbReference type="InterPro" id="IPR010918">
    <property type="entry name" value="PurM-like_C_dom"/>
</dbReference>
<dbReference type="Proteomes" id="UP000635996">
    <property type="component" value="Unassembled WGS sequence"/>
</dbReference>
<protein>
    <submittedName>
        <fullName evidence="4">Hydrogenase expression/formation protein HypE</fullName>
    </submittedName>
</protein>
<dbReference type="Pfam" id="PF02769">
    <property type="entry name" value="AIRS_C"/>
    <property type="match status" value="1"/>
</dbReference>
<dbReference type="EMBL" id="JAATEL010000003">
    <property type="protein sequence ID" value="NJP13604.1"/>
    <property type="molecule type" value="Genomic_DNA"/>
</dbReference>
<evidence type="ECO:0000256" key="1">
    <source>
        <dbReference type="ARBA" id="ARBA00006243"/>
    </source>
</evidence>
<proteinExistence type="inferred from homology"/>
<keyword evidence="5" id="KW-1185">Reference proteome</keyword>
<dbReference type="NCBIfam" id="TIGR02124">
    <property type="entry name" value="hypE"/>
    <property type="match status" value="1"/>
</dbReference>
<dbReference type="Gene3D" id="3.30.1330.10">
    <property type="entry name" value="PurM-like, N-terminal domain"/>
    <property type="match status" value="1"/>
</dbReference>
<feature type="domain" description="PurM-like C-terminal" evidence="3">
    <location>
        <begin position="186"/>
        <end position="332"/>
    </location>
</feature>
<dbReference type="Gene3D" id="3.90.650.10">
    <property type="entry name" value="PurM-like C-terminal domain"/>
    <property type="match status" value="1"/>
</dbReference>
<dbReference type="PIRSF" id="PIRSF005644">
    <property type="entry name" value="Hdrgns_mtr_HypE"/>
    <property type="match status" value="1"/>
</dbReference>
<dbReference type="InterPro" id="IPR036676">
    <property type="entry name" value="PurM-like_C_sf"/>
</dbReference>
<name>A0ABX0YNS5_STRTL</name>
<dbReference type="InterPro" id="IPR036921">
    <property type="entry name" value="PurM-like_N_sf"/>
</dbReference>
<accession>A0ABX0YNS5</accession>
<dbReference type="InterPro" id="IPR011854">
    <property type="entry name" value="HypE"/>
</dbReference>
<dbReference type="SUPFAM" id="SSF55326">
    <property type="entry name" value="PurM N-terminal domain-like"/>
    <property type="match status" value="1"/>
</dbReference>
<evidence type="ECO:0000259" key="3">
    <source>
        <dbReference type="Pfam" id="PF02769"/>
    </source>
</evidence>
<reference evidence="4 5" key="1">
    <citation type="submission" date="2020-03" db="EMBL/GenBank/DDBJ databases">
        <title>WGS of actinomycetes isolated from Thailand.</title>
        <authorList>
            <person name="Thawai C."/>
        </authorList>
    </citation>
    <scope>NUCLEOTIDE SEQUENCE [LARGE SCALE GENOMIC DNA]</scope>
    <source>
        <strain evidence="4 5">NBRC 13905</strain>
    </source>
</reference>
<sequence length="360" mass="36224">MADLASPQTGTPVDPANWTCPAPIRDQPVVVMGHGGGGALSAELVHDVFAAAYGNPVLAGMGDSAVLHLGGARLAFSTDSHVVRPLFFPGGSLGDLAVNGTVNDLAMSGARPAFLSAAFVLEEGTELAVVDRVAQAMGAAAEAAGVTVVTGDTKVVESGHGDGVYVTTAGIGLVPEGVDIRPQRARPGDAVIVSGPIGLHGIAVLSVREGLEFGAEVTSDTAPLADLVAAMLAVTRDIHVLRDPTRGGLAASLNEIARASGTGVKLWERSLPVPEAVANACGFLGLDPLYVANEGRLVAFVPPAHADAVLAAMRAHPQGSGAAIVGECVAEHPGMVVVATGLGGTRVVDLPLGEQLPRIC</sequence>
<dbReference type="PANTHER" id="PTHR30303:SF0">
    <property type="entry name" value="CARBAMOYL DEHYDRATASE HYPE"/>
    <property type="match status" value="1"/>
</dbReference>
<gene>
    <name evidence="4" type="primary">hypE</name>
    <name evidence="4" type="ORF">HCJ95_04675</name>
</gene>
<evidence type="ECO:0000313" key="5">
    <source>
        <dbReference type="Proteomes" id="UP000635996"/>
    </source>
</evidence>
<dbReference type="SUPFAM" id="SSF56042">
    <property type="entry name" value="PurM C-terminal domain-like"/>
    <property type="match status" value="1"/>
</dbReference>
<dbReference type="PANTHER" id="PTHR30303">
    <property type="entry name" value="HYDROGENASE ISOENZYMES FORMATION PROTEIN HYPE"/>
    <property type="match status" value="1"/>
</dbReference>
<dbReference type="RefSeq" id="WP_168131001.1">
    <property type="nucleotide sequence ID" value="NZ_BMVZ01000001.1"/>
</dbReference>
<comment type="caution">
    <text evidence="4">The sequence shown here is derived from an EMBL/GenBank/DDBJ whole genome shotgun (WGS) entry which is preliminary data.</text>
</comment>
<dbReference type="CDD" id="cd02197">
    <property type="entry name" value="HypE"/>
    <property type="match status" value="1"/>
</dbReference>
<comment type="similarity">
    <text evidence="1">Belongs to the HypE family.</text>
</comment>
<dbReference type="Pfam" id="PF00586">
    <property type="entry name" value="AIRS"/>
    <property type="match status" value="1"/>
</dbReference>
<dbReference type="InterPro" id="IPR016188">
    <property type="entry name" value="PurM-like_N"/>
</dbReference>
<evidence type="ECO:0000313" key="4">
    <source>
        <dbReference type="EMBL" id="NJP13604.1"/>
    </source>
</evidence>
<feature type="domain" description="PurM-like N-terminal" evidence="2">
    <location>
        <begin position="62"/>
        <end position="174"/>
    </location>
</feature>
<organism evidence="4 5">
    <name type="scientific">Streptomyces thermoviolaceus subsp. thermoviolaceus</name>
    <dbReference type="NCBI Taxonomy" id="66860"/>
    <lineage>
        <taxon>Bacteria</taxon>
        <taxon>Bacillati</taxon>
        <taxon>Actinomycetota</taxon>
        <taxon>Actinomycetes</taxon>
        <taxon>Kitasatosporales</taxon>
        <taxon>Streptomycetaceae</taxon>
        <taxon>Streptomyces</taxon>
    </lineage>
</organism>
<evidence type="ECO:0000259" key="2">
    <source>
        <dbReference type="Pfam" id="PF00586"/>
    </source>
</evidence>